<dbReference type="eggNOG" id="COG1434">
    <property type="taxonomic scope" value="Bacteria"/>
</dbReference>
<dbReference type="Proteomes" id="UP000019150">
    <property type="component" value="Chromosome"/>
</dbReference>
<dbReference type="STRING" id="1415166.NONO_c23020"/>
<protein>
    <recommendedName>
        <fullName evidence="1">DUF218 domain-containing protein</fullName>
    </recommendedName>
</protein>
<dbReference type="PANTHER" id="PTHR30336">
    <property type="entry name" value="INNER MEMBRANE PROTEIN, PROBABLE PERMEASE"/>
    <property type="match status" value="1"/>
</dbReference>
<organism evidence="2 3">
    <name type="scientific">Nocardia nova SH22a</name>
    <dbReference type="NCBI Taxonomy" id="1415166"/>
    <lineage>
        <taxon>Bacteria</taxon>
        <taxon>Bacillati</taxon>
        <taxon>Actinomycetota</taxon>
        <taxon>Actinomycetes</taxon>
        <taxon>Mycobacteriales</taxon>
        <taxon>Nocardiaceae</taxon>
        <taxon>Nocardia</taxon>
    </lineage>
</organism>
<evidence type="ECO:0000259" key="1">
    <source>
        <dbReference type="Pfam" id="PF02698"/>
    </source>
</evidence>
<evidence type="ECO:0000313" key="3">
    <source>
        <dbReference type="Proteomes" id="UP000019150"/>
    </source>
</evidence>
<dbReference type="RefSeq" id="WP_025348579.1">
    <property type="nucleotide sequence ID" value="NZ_CP006850.1"/>
</dbReference>
<dbReference type="GO" id="GO:0005886">
    <property type="term" value="C:plasma membrane"/>
    <property type="evidence" value="ECO:0007669"/>
    <property type="project" value="TreeGrafter"/>
</dbReference>
<dbReference type="Gene3D" id="3.40.50.620">
    <property type="entry name" value="HUPs"/>
    <property type="match status" value="1"/>
</dbReference>
<dbReference type="AlphaFoldDB" id="W5TDN0"/>
<dbReference type="PATRIC" id="fig|1415166.3.peg.2350"/>
<proteinExistence type="predicted"/>
<dbReference type="InterPro" id="IPR036052">
    <property type="entry name" value="TrpB-like_PALP_sf"/>
</dbReference>
<dbReference type="CDD" id="cd06259">
    <property type="entry name" value="YdcF-like"/>
    <property type="match status" value="1"/>
</dbReference>
<sequence length="228" mass="25064">MSASRLPDAIRSDVEILWAYNQMNHSLRTVDVAIGLGSHDLGVATYAADLYGRGMFPLIVFTGANAPTTIARFPDGEAEHYRRHALGLGVPDSAVLVETKATNTRENIELTRDLLDERGLLGSIGSALLISRPYQQRRSYATCRKWWPEVDVICGSMPLSLDAYLDTIDDLDRVINMLVGDTQRVWVYAERGWAVGQDVPDQVRKAYANLTAAGFDSRVIPGPASADI</sequence>
<dbReference type="InterPro" id="IPR003848">
    <property type="entry name" value="DUF218"/>
</dbReference>
<accession>W5TDN0</accession>
<evidence type="ECO:0000313" key="2">
    <source>
        <dbReference type="EMBL" id="AHH17098.1"/>
    </source>
</evidence>
<dbReference type="KEGG" id="nno:NONO_c23020"/>
<dbReference type="InterPro" id="IPR051599">
    <property type="entry name" value="Cell_Envelope_Assoc"/>
</dbReference>
<dbReference type="Pfam" id="PF02698">
    <property type="entry name" value="DUF218"/>
    <property type="match status" value="1"/>
</dbReference>
<dbReference type="InterPro" id="IPR014729">
    <property type="entry name" value="Rossmann-like_a/b/a_fold"/>
</dbReference>
<feature type="domain" description="DUF218" evidence="1">
    <location>
        <begin position="33"/>
        <end position="149"/>
    </location>
</feature>
<dbReference type="OrthoDB" id="2216870at2"/>
<keyword evidence="3" id="KW-1185">Reference proteome</keyword>
<dbReference type="SUPFAM" id="SSF53686">
    <property type="entry name" value="Tryptophan synthase beta subunit-like PLP-dependent enzymes"/>
    <property type="match status" value="1"/>
</dbReference>
<dbReference type="GO" id="GO:1901605">
    <property type="term" value="P:alpha-amino acid metabolic process"/>
    <property type="evidence" value="ECO:0007669"/>
    <property type="project" value="UniProtKB-ARBA"/>
</dbReference>
<name>W5TDN0_9NOCA</name>
<reference evidence="2 3" key="1">
    <citation type="journal article" date="2014" name="Appl. Environ. Microbiol.">
        <title>Insights into the Microbial Degradation of Rubber and Gutta-Percha by Analysis of the Complete Genome of Nocardia nova SH22a.</title>
        <authorList>
            <person name="Luo Q."/>
            <person name="Hiessl S."/>
            <person name="Poehlein A."/>
            <person name="Daniel R."/>
            <person name="Steinbuchel A."/>
        </authorList>
    </citation>
    <scope>NUCLEOTIDE SEQUENCE [LARGE SCALE GENOMIC DNA]</scope>
    <source>
        <strain evidence="2">SH22a</strain>
    </source>
</reference>
<dbReference type="PANTHER" id="PTHR30336:SF20">
    <property type="entry name" value="DUF218 DOMAIN-CONTAINING PROTEIN"/>
    <property type="match status" value="1"/>
</dbReference>
<dbReference type="EMBL" id="CP006850">
    <property type="protein sequence ID" value="AHH17098.1"/>
    <property type="molecule type" value="Genomic_DNA"/>
</dbReference>
<dbReference type="HOGENOM" id="CLU_064561_0_0_11"/>
<gene>
    <name evidence="2" type="ORF">NONO_c23020</name>
</gene>